<organism evidence="3 4">
    <name type="scientific">Nonomuraea turkmeniaca</name>
    <dbReference type="NCBI Taxonomy" id="103838"/>
    <lineage>
        <taxon>Bacteria</taxon>
        <taxon>Bacillati</taxon>
        <taxon>Actinomycetota</taxon>
        <taxon>Actinomycetes</taxon>
        <taxon>Streptosporangiales</taxon>
        <taxon>Streptosporangiaceae</taxon>
        <taxon>Nonomuraea</taxon>
    </lineage>
</organism>
<dbReference type="AlphaFoldDB" id="A0A5S4EX92"/>
<sequence length="106" mass="11129">MAGLIGAELGGRPSFVPGGVDEEDPLVDASVKYDMTATNLVFRRSESAGDWVTGVAYHLRLGGFLPAGGHWEDGETLAETALRETVEELGCRTLIIPGLSSMPAPA</sequence>
<dbReference type="InterPro" id="IPR015797">
    <property type="entry name" value="NUDIX_hydrolase-like_dom_sf"/>
</dbReference>
<dbReference type="InterPro" id="IPR020084">
    <property type="entry name" value="NUDIX_hydrolase_CS"/>
</dbReference>
<dbReference type="RefSeq" id="WP_138673466.1">
    <property type="nucleotide sequence ID" value="NZ_VCKY01000314.1"/>
</dbReference>
<dbReference type="OrthoDB" id="21342at2"/>
<dbReference type="Gene3D" id="3.90.79.10">
    <property type="entry name" value="Nucleoside Triphosphate Pyrophosphohydrolase"/>
    <property type="match status" value="1"/>
</dbReference>
<feature type="domain" description="Nudix hydrolase" evidence="2">
    <location>
        <begin position="40"/>
        <end position="92"/>
    </location>
</feature>
<evidence type="ECO:0000259" key="2">
    <source>
        <dbReference type="Pfam" id="PF00293"/>
    </source>
</evidence>
<evidence type="ECO:0000313" key="3">
    <source>
        <dbReference type="EMBL" id="TMR08178.1"/>
    </source>
</evidence>
<evidence type="ECO:0000256" key="1">
    <source>
        <dbReference type="ARBA" id="ARBA00022801"/>
    </source>
</evidence>
<feature type="non-terminal residue" evidence="3">
    <location>
        <position position="106"/>
    </location>
</feature>
<dbReference type="PROSITE" id="PS00893">
    <property type="entry name" value="NUDIX_BOX"/>
    <property type="match status" value="1"/>
</dbReference>
<dbReference type="SUPFAM" id="SSF55811">
    <property type="entry name" value="Nudix"/>
    <property type="match status" value="1"/>
</dbReference>
<keyword evidence="4" id="KW-1185">Reference proteome</keyword>
<dbReference type="InterPro" id="IPR000086">
    <property type="entry name" value="NUDIX_hydrolase_dom"/>
</dbReference>
<dbReference type="Pfam" id="PF00293">
    <property type="entry name" value="NUDIX"/>
    <property type="match status" value="1"/>
</dbReference>
<accession>A0A5S4EX92</accession>
<dbReference type="EMBL" id="VCKY01000314">
    <property type="protein sequence ID" value="TMR08178.1"/>
    <property type="molecule type" value="Genomic_DNA"/>
</dbReference>
<dbReference type="Proteomes" id="UP000309128">
    <property type="component" value="Unassembled WGS sequence"/>
</dbReference>
<proteinExistence type="predicted"/>
<dbReference type="GO" id="GO:0016787">
    <property type="term" value="F:hydrolase activity"/>
    <property type="evidence" value="ECO:0007669"/>
    <property type="project" value="UniProtKB-KW"/>
</dbReference>
<keyword evidence="1" id="KW-0378">Hydrolase</keyword>
<gene>
    <name evidence="3" type="ORF">ETD86_48960</name>
</gene>
<name>A0A5S4EX92_9ACTN</name>
<evidence type="ECO:0000313" key="4">
    <source>
        <dbReference type="Proteomes" id="UP000309128"/>
    </source>
</evidence>
<reference evidence="3 4" key="1">
    <citation type="submission" date="2019-05" db="EMBL/GenBank/DDBJ databases">
        <title>Draft genome sequence of Nonomuraea turkmeniaca DSM 43926.</title>
        <authorList>
            <person name="Saricaoglu S."/>
            <person name="Isik K."/>
        </authorList>
    </citation>
    <scope>NUCLEOTIDE SEQUENCE [LARGE SCALE GENOMIC DNA]</scope>
    <source>
        <strain evidence="3 4">DSM 43926</strain>
    </source>
</reference>
<comment type="caution">
    <text evidence="3">The sequence shown here is derived from an EMBL/GenBank/DDBJ whole genome shotgun (WGS) entry which is preliminary data.</text>
</comment>
<protein>
    <submittedName>
        <fullName evidence="3">NUDIX domain-containing protein</fullName>
    </submittedName>
</protein>